<dbReference type="Proteomes" id="UP000007730">
    <property type="component" value="Chromosome"/>
</dbReference>
<dbReference type="PATRIC" id="fig|504832.7.peg.1218"/>
<keyword evidence="4" id="KW-1185">Reference proteome</keyword>
<evidence type="ECO:0000256" key="2">
    <source>
        <dbReference type="SAM" id="SignalP"/>
    </source>
</evidence>
<feature type="compositionally biased region" description="Basic and acidic residues" evidence="1">
    <location>
        <begin position="152"/>
        <end position="177"/>
    </location>
</feature>
<feature type="chain" id="PRO_5002846999" evidence="2">
    <location>
        <begin position="22"/>
        <end position="177"/>
    </location>
</feature>
<dbReference type="eggNOG" id="ENOG5033ZF5">
    <property type="taxonomic scope" value="Bacteria"/>
</dbReference>
<dbReference type="HOGENOM" id="CLU_115294_0_0_5"/>
<gene>
    <name evidence="3" type="ordered locus">OCA5_c11440</name>
</gene>
<proteinExistence type="predicted"/>
<organism evidence="3 4">
    <name type="scientific">Afipia carboxidovorans (strain ATCC 49405 / DSM 1227 / KCTC 32145 / OM5)</name>
    <name type="common">Oligotropha carboxidovorans</name>
    <dbReference type="NCBI Taxonomy" id="504832"/>
    <lineage>
        <taxon>Bacteria</taxon>
        <taxon>Pseudomonadati</taxon>
        <taxon>Pseudomonadota</taxon>
        <taxon>Alphaproteobacteria</taxon>
        <taxon>Hyphomicrobiales</taxon>
        <taxon>Nitrobacteraceae</taxon>
        <taxon>Afipia</taxon>
    </lineage>
</organism>
<keyword evidence="2" id="KW-0732">Signal</keyword>
<evidence type="ECO:0000256" key="1">
    <source>
        <dbReference type="SAM" id="MobiDB-lite"/>
    </source>
</evidence>
<reference evidence="3 4" key="1">
    <citation type="journal article" date="2011" name="J. Bacteriol.">
        <title>Complete genome sequences of the chemolithoautotrophic Oligotropha carboxidovorans strains OM4 and OM5.</title>
        <authorList>
            <person name="Volland S."/>
            <person name="Rachinger M."/>
            <person name="Strittmatter A."/>
            <person name="Daniel R."/>
            <person name="Gottschalk G."/>
            <person name="Meyer O."/>
        </authorList>
    </citation>
    <scope>NUCLEOTIDE SEQUENCE [LARGE SCALE GENOMIC DNA]</scope>
    <source>
        <strain evidence="4">ATCC 49405 / DSM 1227 / KCTC 32145 / OM5</strain>
    </source>
</reference>
<accession>B6JEX1</accession>
<sequence>MFARLAFGVVLAGCMAAPAFAEQMDASQARKFVTNKLFSFTCFDGTRGAGRIYDDGSAAGSVQFSGTGPLRHMRLPSNTLQVRSGNVCASVKGLPFEPCFNLNKHDEVSFRGSVNGLGFAYCDFRRQGNVRTFLTRMIQRKPRSLHAPNKANEVRADASRAEARSEPVAELRRTKAD</sequence>
<dbReference type="AlphaFoldDB" id="B6JEX1"/>
<feature type="region of interest" description="Disordered" evidence="1">
    <location>
        <begin position="143"/>
        <end position="177"/>
    </location>
</feature>
<dbReference type="KEGG" id="ocg:OCA5_c11440"/>
<dbReference type="RefSeq" id="WP_012564073.1">
    <property type="nucleotide sequence ID" value="NC_011386.1"/>
</dbReference>
<evidence type="ECO:0000313" key="4">
    <source>
        <dbReference type="Proteomes" id="UP000007730"/>
    </source>
</evidence>
<dbReference type="KEGG" id="oca:OCAR_6939"/>
<dbReference type="OrthoDB" id="8128744at2"/>
<dbReference type="EMBL" id="CP002826">
    <property type="protein sequence ID" value="AEI05863.1"/>
    <property type="molecule type" value="Genomic_DNA"/>
</dbReference>
<name>B6JEX1_AFIC5</name>
<feature type="signal peptide" evidence="2">
    <location>
        <begin position="1"/>
        <end position="21"/>
    </location>
</feature>
<evidence type="ECO:0000313" key="3">
    <source>
        <dbReference type="EMBL" id="AEI05863.1"/>
    </source>
</evidence>
<protein>
    <submittedName>
        <fullName evidence="3">Uncharacterized protein</fullName>
    </submittedName>
</protein>